<sequence length="92" mass="9979">MATNPEVIQAAVTSDQNGIKSLEDAISEAVVEARATCSDSGDRSAECAVAWDIVEELQAEKAHQKQAKKAQNSLDIYCNEHPEAIECLIYDV</sequence>
<protein>
    <submittedName>
        <fullName evidence="2">Calvin cycle protein CP12</fullName>
    </submittedName>
</protein>
<comment type="caution">
    <text evidence="2">The sequence shown here is derived from an EMBL/GenBank/DDBJ whole genome shotgun (WGS) entry which is preliminary data.</text>
</comment>
<dbReference type="EMBL" id="JAHHGZ010000001">
    <property type="protein sequence ID" value="MBW4665974.1"/>
    <property type="molecule type" value="Genomic_DNA"/>
</dbReference>
<dbReference type="InterPro" id="IPR003823">
    <property type="entry name" value="CP12_dom"/>
</dbReference>
<name>A0A951QGF0_9CYAN</name>
<dbReference type="AlphaFoldDB" id="A0A951QGF0"/>
<gene>
    <name evidence="2" type="ORF">KME60_00670</name>
</gene>
<dbReference type="PANTHER" id="PTHR33921:SF15">
    <property type="entry name" value="CALVIN CYCLE PROTEIN CP12-2, CHLOROPLASTIC"/>
    <property type="match status" value="1"/>
</dbReference>
<dbReference type="PANTHER" id="PTHR33921">
    <property type="entry name" value="CALVIN CYCLE PROTEIN CP12-2, CHLOROPLASTIC"/>
    <property type="match status" value="1"/>
</dbReference>
<dbReference type="Proteomes" id="UP000729701">
    <property type="component" value="Unassembled WGS sequence"/>
</dbReference>
<reference evidence="2" key="1">
    <citation type="submission" date="2021-05" db="EMBL/GenBank/DDBJ databases">
        <authorList>
            <person name="Pietrasiak N."/>
            <person name="Ward R."/>
            <person name="Stajich J.E."/>
            <person name="Kurbessoian T."/>
        </authorList>
    </citation>
    <scope>NUCLEOTIDE SEQUENCE</scope>
    <source>
        <strain evidence="2">GSE-NOS-MK-12-04C</strain>
    </source>
</reference>
<dbReference type="InterPro" id="IPR039314">
    <property type="entry name" value="CP12-like"/>
</dbReference>
<organism evidence="2 3">
    <name type="scientific">Cyanomargarita calcarea GSE-NOS-MK-12-04C</name>
    <dbReference type="NCBI Taxonomy" id="2839659"/>
    <lineage>
        <taxon>Bacteria</taxon>
        <taxon>Bacillati</taxon>
        <taxon>Cyanobacteriota</taxon>
        <taxon>Cyanophyceae</taxon>
        <taxon>Nostocales</taxon>
        <taxon>Cyanomargaritaceae</taxon>
        <taxon>Cyanomargarita</taxon>
    </lineage>
</organism>
<accession>A0A951QGF0</accession>
<dbReference type="GO" id="GO:0080153">
    <property type="term" value="P:negative regulation of reductive pentose-phosphate cycle"/>
    <property type="evidence" value="ECO:0007669"/>
    <property type="project" value="TreeGrafter"/>
</dbReference>
<evidence type="ECO:0000313" key="2">
    <source>
        <dbReference type="EMBL" id="MBW4665974.1"/>
    </source>
</evidence>
<evidence type="ECO:0000259" key="1">
    <source>
        <dbReference type="SMART" id="SM01093"/>
    </source>
</evidence>
<dbReference type="SMART" id="SM01093">
    <property type="entry name" value="CP12"/>
    <property type="match status" value="1"/>
</dbReference>
<dbReference type="Pfam" id="PF02672">
    <property type="entry name" value="CP12"/>
    <property type="match status" value="1"/>
</dbReference>
<reference evidence="2" key="2">
    <citation type="journal article" date="2022" name="Microbiol. Resour. Announc.">
        <title>Metagenome Sequencing to Explore Phylogenomics of Terrestrial Cyanobacteria.</title>
        <authorList>
            <person name="Ward R.D."/>
            <person name="Stajich J.E."/>
            <person name="Johansen J.R."/>
            <person name="Huntemann M."/>
            <person name="Clum A."/>
            <person name="Foster B."/>
            <person name="Foster B."/>
            <person name="Roux S."/>
            <person name="Palaniappan K."/>
            <person name="Varghese N."/>
            <person name="Mukherjee S."/>
            <person name="Reddy T.B.K."/>
            <person name="Daum C."/>
            <person name="Copeland A."/>
            <person name="Chen I.A."/>
            <person name="Ivanova N.N."/>
            <person name="Kyrpides N.C."/>
            <person name="Shapiro N."/>
            <person name="Eloe-Fadrosh E.A."/>
            <person name="Pietrasiak N."/>
        </authorList>
    </citation>
    <scope>NUCLEOTIDE SEQUENCE</scope>
    <source>
        <strain evidence="2">GSE-NOS-MK-12-04C</strain>
    </source>
</reference>
<proteinExistence type="predicted"/>
<evidence type="ECO:0000313" key="3">
    <source>
        <dbReference type="Proteomes" id="UP000729701"/>
    </source>
</evidence>
<feature type="domain" description="CP12" evidence="1">
    <location>
        <begin position="22"/>
        <end position="92"/>
    </location>
</feature>